<dbReference type="EMBL" id="JABSTQ010010279">
    <property type="protein sequence ID" value="KAG0422062.1"/>
    <property type="molecule type" value="Genomic_DNA"/>
</dbReference>
<proteinExistence type="predicted"/>
<name>A0AC60PMG9_IXOPE</name>
<gene>
    <name evidence="1" type="ORF">HPB47_002085</name>
</gene>
<organism evidence="1 2">
    <name type="scientific">Ixodes persulcatus</name>
    <name type="common">Taiga tick</name>
    <dbReference type="NCBI Taxonomy" id="34615"/>
    <lineage>
        <taxon>Eukaryota</taxon>
        <taxon>Metazoa</taxon>
        <taxon>Ecdysozoa</taxon>
        <taxon>Arthropoda</taxon>
        <taxon>Chelicerata</taxon>
        <taxon>Arachnida</taxon>
        <taxon>Acari</taxon>
        <taxon>Parasitiformes</taxon>
        <taxon>Ixodida</taxon>
        <taxon>Ixodoidea</taxon>
        <taxon>Ixodidae</taxon>
        <taxon>Ixodinae</taxon>
        <taxon>Ixodes</taxon>
    </lineage>
</organism>
<feature type="non-terminal residue" evidence="1">
    <location>
        <position position="1"/>
    </location>
</feature>
<keyword evidence="2" id="KW-1185">Reference proteome</keyword>
<comment type="caution">
    <text evidence="1">The sequence shown here is derived from an EMBL/GenBank/DDBJ whole genome shotgun (WGS) entry which is preliminary data.</text>
</comment>
<accession>A0AC60PMG9</accession>
<reference evidence="1 2" key="1">
    <citation type="journal article" date="2020" name="Cell">
        <title>Large-Scale Comparative Analyses of Tick Genomes Elucidate Their Genetic Diversity and Vector Capacities.</title>
        <authorList>
            <consortium name="Tick Genome and Microbiome Consortium (TIGMIC)"/>
            <person name="Jia N."/>
            <person name="Wang J."/>
            <person name="Shi W."/>
            <person name="Du L."/>
            <person name="Sun Y."/>
            <person name="Zhan W."/>
            <person name="Jiang J.F."/>
            <person name="Wang Q."/>
            <person name="Zhang B."/>
            <person name="Ji P."/>
            <person name="Bell-Sakyi L."/>
            <person name="Cui X.M."/>
            <person name="Yuan T.T."/>
            <person name="Jiang B.G."/>
            <person name="Yang W.F."/>
            <person name="Lam T.T."/>
            <person name="Chang Q.C."/>
            <person name="Ding S.J."/>
            <person name="Wang X.J."/>
            <person name="Zhu J.G."/>
            <person name="Ruan X.D."/>
            <person name="Zhao L."/>
            <person name="Wei J.T."/>
            <person name="Ye R.Z."/>
            <person name="Que T.C."/>
            <person name="Du C.H."/>
            <person name="Zhou Y.H."/>
            <person name="Cheng J.X."/>
            <person name="Dai P.F."/>
            <person name="Guo W.B."/>
            <person name="Han X.H."/>
            <person name="Huang E.J."/>
            <person name="Li L.F."/>
            <person name="Wei W."/>
            <person name="Gao Y.C."/>
            <person name="Liu J.Z."/>
            <person name="Shao H.Z."/>
            <person name="Wang X."/>
            <person name="Wang C.C."/>
            <person name="Yang T.C."/>
            <person name="Huo Q.B."/>
            <person name="Li W."/>
            <person name="Chen H.Y."/>
            <person name="Chen S.E."/>
            <person name="Zhou L.G."/>
            <person name="Ni X.B."/>
            <person name="Tian J.H."/>
            <person name="Sheng Y."/>
            <person name="Liu T."/>
            <person name="Pan Y.S."/>
            <person name="Xia L.Y."/>
            <person name="Li J."/>
            <person name="Zhao F."/>
            <person name="Cao W.C."/>
        </authorList>
    </citation>
    <scope>NUCLEOTIDE SEQUENCE [LARGE SCALE GENOMIC DNA]</scope>
    <source>
        <strain evidence="1">Iper-2018</strain>
    </source>
</reference>
<protein>
    <submittedName>
        <fullName evidence="1">Uncharacterized protein</fullName>
    </submittedName>
</protein>
<evidence type="ECO:0000313" key="1">
    <source>
        <dbReference type="EMBL" id="KAG0422062.1"/>
    </source>
</evidence>
<evidence type="ECO:0000313" key="2">
    <source>
        <dbReference type="Proteomes" id="UP000805193"/>
    </source>
</evidence>
<sequence>LGIRGLPVSVALAVGVSHRRPTRHKHKRNERRDTPEADSPLQRTVGAMCLLGQACFRRDMLGGPDRITAAHHAATRAGAGGGRSPSGGARWRPLHTGFRRRPPRRVRATGAPHTAGTAHWGRRRGRRAFGNAIGSDSGVRWARRLLRPLARLAATDDRNGARAAAAAAVRGGDVGATPAHGGREGGAASAPPRGRPPNRGDHPPAARHNRAQRIGRAEPFDACAVTRARRTPRRPLDARRAPSHTPDVKPNQQH</sequence>
<dbReference type="Proteomes" id="UP000805193">
    <property type="component" value="Unassembled WGS sequence"/>
</dbReference>